<dbReference type="Gene3D" id="3.10.129.10">
    <property type="entry name" value="Hotdog Thioesterase"/>
    <property type="match status" value="1"/>
</dbReference>
<evidence type="ECO:0000313" key="3">
    <source>
        <dbReference type="Proteomes" id="UP001248581"/>
    </source>
</evidence>
<dbReference type="SUPFAM" id="SSF54637">
    <property type="entry name" value="Thioesterase/thiol ester dehydrase-isomerase"/>
    <property type="match status" value="1"/>
</dbReference>
<gene>
    <name evidence="2" type="ORF">RI845_17120</name>
</gene>
<dbReference type="Proteomes" id="UP001248581">
    <property type="component" value="Chromosome"/>
</dbReference>
<keyword evidence="3" id="KW-1185">Reference proteome</keyword>
<proteinExistence type="predicted"/>
<name>A0ABY9THT5_9GAMM</name>
<evidence type="ECO:0000259" key="1">
    <source>
        <dbReference type="Pfam" id="PF01575"/>
    </source>
</evidence>
<dbReference type="InterPro" id="IPR002539">
    <property type="entry name" value="MaoC-like_dom"/>
</dbReference>
<dbReference type="PANTHER" id="PTHR43664">
    <property type="entry name" value="MONOAMINE OXIDASE-RELATED"/>
    <property type="match status" value="1"/>
</dbReference>
<dbReference type="EMBL" id="CP134146">
    <property type="protein sequence ID" value="WNC68235.1"/>
    <property type="molecule type" value="Genomic_DNA"/>
</dbReference>
<dbReference type="InterPro" id="IPR052342">
    <property type="entry name" value="MCH/BMMD"/>
</dbReference>
<protein>
    <submittedName>
        <fullName evidence="2">MaoC/PaaZ C-terminal domain-containing protein</fullName>
    </submittedName>
</protein>
<dbReference type="PANTHER" id="PTHR43664:SF1">
    <property type="entry name" value="BETA-METHYLMALYL-COA DEHYDRATASE"/>
    <property type="match status" value="1"/>
</dbReference>
<dbReference type="RefSeq" id="WP_348387392.1">
    <property type="nucleotide sequence ID" value="NZ_CP134146.1"/>
</dbReference>
<organism evidence="2 3">
    <name type="scientific">Thalassotalea nanhaiensis</name>
    <dbReference type="NCBI Taxonomy" id="3065648"/>
    <lineage>
        <taxon>Bacteria</taxon>
        <taxon>Pseudomonadati</taxon>
        <taxon>Pseudomonadota</taxon>
        <taxon>Gammaproteobacteria</taxon>
        <taxon>Alteromonadales</taxon>
        <taxon>Colwelliaceae</taxon>
        <taxon>Thalassotalea</taxon>
    </lineage>
</organism>
<evidence type="ECO:0000313" key="2">
    <source>
        <dbReference type="EMBL" id="WNC68235.1"/>
    </source>
</evidence>
<feature type="domain" description="MaoC-like" evidence="1">
    <location>
        <begin position="7"/>
        <end position="122"/>
    </location>
</feature>
<reference evidence="3" key="1">
    <citation type="submission" date="2023-09" db="EMBL/GenBank/DDBJ databases">
        <authorList>
            <person name="Li S."/>
            <person name="Li X."/>
            <person name="Zhang C."/>
            <person name="Zhao Z."/>
        </authorList>
    </citation>
    <scope>NUCLEOTIDE SEQUENCE [LARGE SCALE GENOMIC DNA]</scope>
    <source>
        <strain evidence="3">SQ345</strain>
    </source>
</reference>
<accession>A0ABY9THT5</accession>
<dbReference type="InterPro" id="IPR029069">
    <property type="entry name" value="HotDog_dom_sf"/>
</dbReference>
<dbReference type="Pfam" id="PF01575">
    <property type="entry name" value="MaoC_dehydratas"/>
    <property type="match status" value="1"/>
</dbReference>
<sequence>MHYHQLQIGETFISRSSYYVSEQELIEFAQKWDPQPFHIDKQAAKQHQIGKLFASSVHTIAIATKLAHNNLYFKVDAVAGLGIDELKMLKPVFAGETLSLKIELIDKRLSKSQPDKGVITKKMFVTNQDDELKMTFLSSALVHVTDEI</sequence>